<dbReference type="AlphaFoldDB" id="W6RH13"/>
<dbReference type="EMBL" id="CBYB010000006">
    <property type="protein sequence ID" value="CDM60099.1"/>
    <property type="molecule type" value="Genomic_DNA"/>
</dbReference>
<evidence type="ECO:0000313" key="1">
    <source>
        <dbReference type="EMBL" id="CDM60099.1"/>
    </source>
</evidence>
<accession>W6RH13</accession>
<dbReference type="Pfam" id="PF13604">
    <property type="entry name" value="AAA_30"/>
    <property type="match status" value="1"/>
</dbReference>
<organism evidence="1 2">
    <name type="scientific">Rhizobium favelukesii</name>
    <dbReference type="NCBI Taxonomy" id="348824"/>
    <lineage>
        <taxon>Bacteria</taxon>
        <taxon>Pseudomonadati</taxon>
        <taxon>Pseudomonadota</taxon>
        <taxon>Alphaproteobacteria</taxon>
        <taxon>Hyphomicrobiales</taxon>
        <taxon>Rhizobiaceae</taxon>
        <taxon>Rhizobium/Agrobacterium group</taxon>
        <taxon>Rhizobium</taxon>
    </lineage>
</organism>
<name>W6RH13_9HYPH</name>
<reference evidence="1" key="1">
    <citation type="submission" date="2013-11" db="EMBL/GenBank/DDBJ databases">
        <title>Draft genome sequence of the broad-host-range Rhizobium sp. LPU83 strain, a member of the low-genetic diversity Oregon-like Rhizobium sp. group.</title>
        <authorList>
            <person name="Wibberg D."/>
            <person name="Puehler A."/>
            <person name="Schlueter A."/>
        </authorList>
    </citation>
    <scope>NUCLEOTIDE SEQUENCE [LARGE SCALE GENOMIC DNA]</scope>
    <source>
        <strain evidence="1">LPU83</strain>
        <plasmid evidence="1">pLPU83b</plasmid>
    </source>
</reference>
<proteinExistence type="predicted"/>
<comment type="caution">
    <text evidence="1">The sequence shown here is derived from an EMBL/GenBank/DDBJ whole genome shotgun (WGS) entry which is preliminary data.</text>
</comment>
<geneLocation type="plasmid" evidence="1">
    <name>pLPU83b</name>
</geneLocation>
<gene>
    <name evidence="1" type="ORF">LPU83_pLPU83b_0100</name>
</gene>
<keyword evidence="2" id="KW-1185">Reference proteome</keyword>
<sequence length="110" mass="12176">MELARYSIRELVEIESEMIRSAEGMQAWSDGAALPGKAAEGLEESSGIKSRTLALWSRSWENPHSGDHYRLNRGDVFGIDKAGMVSSWHLAGFVGEAEARGGEDRSRRRP</sequence>
<evidence type="ECO:0000313" key="2">
    <source>
        <dbReference type="Proteomes" id="UP000019443"/>
    </source>
</evidence>
<dbReference type="Proteomes" id="UP000019443">
    <property type="component" value="Unassembled WGS sequence"/>
</dbReference>
<protein>
    <submittedName>
        <fullName evidence="1">Uncharacterized protein</fullName>
    </submittedName>
</protein>
<keyword evidence="1" id="KW-0614">Plasmid</keyword>